<sequence length="79" mass="8035">MAAVLVPPGVVTVTTTVPTPAGAVTVSWLSETTTREVAGLAPKFTALVSVRLVPKTVTVLPPVSGPRCGDRSLRVGAAR</sequence>
<organism evidence="1 2">
    <name type="scientific">Streptomyces caniferus</name>
    <dbReference type="NCBI Taxonomy" id="285557"/>
    <lineage>
        <taxon>Bacteria</taxon>
        <taxon>Bacillati</taxon>
        <taxon>Actinomycetota</taxon>
        <taxon>Actinomycetes</taxon>
        <taxon>Kitasatosporales</taxon>
        <taxon>Streptomycetaceae</taxon>
        <taxon>Streptomyces</taxon>
    </lineage>
</organism>
<reference evidence="1 2" key="1">
    <citation type="submission" date="2019-12" db="EMBL/GenBank/DDBJ databases">
        <title>Whole genome shotgun sequence of Streptomyces caniferus NBRC 15389.</title>
        <authorList>
            <person name="Ichikawa N."/>
            <person name="Kimura A."/>
            <person name="Kitahashi Y."/>
            <person name="Komaki H."/>
            <person name="Tamura T."/>
        </authorList>
    </citation>
    <scope>NUCLEOTIDE SEQUENCE [LARGE SCALE GENOMIC DNA]</scope>
    <source>
        <strain evidence="1 2">NBRC 15389</strain>
    </source>
</reference>
<proteinExistence type="predicted"/>
<accession>A0A640S4Z5</accession>
<protein>
    <submittedName>
        <fullName evidence="1">Uncharacterized protein</fullName>
    </submittedName>
</protein>
<dbReference type="Proteomes" id="UP000435837">
    <property type="component" value="Unassembled WGS sequence"/>
</dbReference>
<evidence type="ECO:0000313" key="2">
    <source>
        <dbReference type="Proteomes" id="UP000435837"/>
    </source>
</evidence>
<gene>
    <name evidence="1" type="ORF">Scani_25870</name>
</gene>
<name>A0A640S4Z5_9ACTN</name>
<dbReference type="AlphaFoldDB" id="A0A640S4Z5"/>
<dbReference type="EMBL" id="BLIN01000003">
    <property type="protein sequence ID" value="GFE06319.1"/>
    <property type="molecule type" value="Genomic_DNA"/>
</dbReference>
<evidence type="ECO:0000313" key="1">
    <source>
        <dbReference type="EMBL" id="GFE06319.1"/>
    </source>
</evidence>
<comment type="caution">
    <text evidence="1">The sequence shown here is derived from an EMBL/GenBank/DDBJ whole genome shotgun (WGS) entry which is preliminary data.</text>
</comment>